<dbReference type="Proteomes" id="UP000708208">
    <property type="component" value="Unassembled WGS sequence"/>
</dbReference>
<evidence type="ECO:0000313" key="2">
    <source>
        <dbReference type="Proteomes" id="UP000708208"/>
    </source>
</evidence>
<proteinExistence type="predicted"/>
<dbReference type="EMBL" id="CAJVCH010171143">
    <property type="protein sequence ID" value="CAG7728957.1"/>
    <property type="molecule type" value="Genomic_DNA"/>
</dbReference>
<gene>
    <name evidence="1" type="ORF">AFUS01_LOCUS17700</name>
</gene>
<dbReference type="OrthoDB" id="427777at2759"/>
<comment type="caution">
    <text evidence="1">The sequence shown here is derived from an EMBL/GenBank/DDBJ whole genome shotgun (WGS) entry which is preliminary data.</text>
</comment>
<keyword evidence="2" id="KW-1185">Reference proteome</keyword>
<protein>
    <submittedName>
        <fullName evidence="1">Uncharacterized protein</fullName>
    </submittedName>
</protein>
<sequence>MDSLENVAALPRVARIVGYNQASQETRTVTRAMFVEWSRKLFKLNPWEFSTSFVNSITQDLTLVPTRLSRKAKVCLLKNIFLMDRNHLSREQ</sequence>
<name>A0A8J2P7K1_9HEXA</name>
<accession>A0A8J2P7K1</accession>
<organism evidence="1 2">
    <name type="scientific">Allacma fusca</name>
    <dbReference type="NCBI Taxonomy" id="39272"/>
    <lineage>
        <taxon>Eukaryota</taxon>
        <taxon>Metazoa</taxon>
        <taxon>Ecdysozoa</taxon>
        <taxon>Arthropoda</taxon>
        <taxon>Hexapoda</taxon>
        <taxon>Collembola</taxon>
        <taxon>Symphypleona</taxon>
        <taxon>Sminthuridae</taxon>
        <taxon>Allacma</taxon>
    </lineage>
</organism>
<reference evidence="1" key="1">
    <citation type="submission" date="2021-06" db="EMBL/GenBank/DDBJ databases">
        <authorList>
            <person name="Hodson N. C."/>
            <person name="Mongue J. A."/>
            <person name="Jaron S. K."/>
        </authorList>
    </citation>
    <scope>NUCLEOTIDE SEQUENCE</scope>
</reference>
<evidence type="ECO:0000313" key="1">
    <source>
        <dbReference type="EMBL" id="CAG7728957.1"/>
    </source>
</evidence>
<dbReference type="AlphaFoldDB" id="A0A8J2P7K1"/>